<dbReference type="EMBL" id="GIFC01007732">
    <property type="protein sequence ID" value="MXU89815.1"/>
    <property type="molecule type" value="Transcribed_RNA"/>
</dbReference>
<evidence type="ECO:0000256" key="1">
    <source>
        <dbReference type="SAM" id="SignalP"/>
    </source>
</evidence>
<dbReference type="AlphaFoldDB" id="A0A6B0UJK2"/>
<feature type="signal peptide" evidence="1">
    <location>
        <begin position="1"/>
        <end position="21"/>
    </location>
</feature>
<organism evidence="2">
    <name type="scientific">Ixodes ricinus</name>
    <name type="common">Common tick</name>
    <name type="synonym">Acarus ricinus</name>
    <dbReference type="NCBI Taxonomy" id="34613"/>
    <lineage>
        <taxon>Eukaryota</taxon>
        <taxon>Metazoa</taxon>
        <taxon>Ecdysozoa</taxon>
        <taxon>Arthropoda</taxon>
        <taxon>Chelicerata</taxon>
        <taxon>Arachnida</taxon>
        <taxon>Acari</taxon>
        <taxon>Parasitiformes</taxon>
        <taxon>Ixodida</taxon>
        <taxon>Ixodoidea</taxon>
        <taxon>Ixodidae</taxon>
        <taxon>Ixodinae</taxon>
        <taxon>Ixodes</taxon>
    </lineage>
</organism>
<keyword evidence="1" id="KW-0732">Signal</keyword>
<protein>
    <submittedName>
        <fullName evidence="2">Putative secreted protein</fullName>
    </submittedName>
</protein>
<reference evidence="2" key="1">
    <citation type="submission" date="2019-12" db="EMBL/GenBank/DDBJ databases">
        <title>An insight into the sialome of adult female Ixodes ricinus ticks feeding for 6 days.</title>
        <authorList>
            <person name="Perner J."/>
            <person name="Ribeiro J.M.C."/>
        </authorList>
    </citation>
    <scope>NUCLEOTIDE SEQUENCE</scope>
    <source>
        <strain evidence="2">Semi-engorged</strain>
        <tissue evidence="2">Salivary glands</tissue>
    </source>
</reference>
<sequence>MGVCGTFFFFLCAEVWQFGEPFSVIDCTVFKKKKKEYFMWTCRSNVGGCTYVQLKFSFYIQNNKLLFVEFPLLVASNVQKDAWRFCRLKNVGIKERELSVATVFLCSDCW</sequence>
<feature type="chain" id="PRO_5025390680" evidence="1">
    <location>
        <begin position="22"/>
        <end position="110"/>
    </location>
</feature>
<proteinExistence type="predicted"/>
<accession>A0A6B0UJK2</accession>
<name>A0A6B0UJK2_IXORI</name>
<evidence type="ECO:0000313" key="2">
    <source>
        <dbReference type="EMBL" id="MXU89815.1"/>
    </source>
</evidence>